<keyword evidence="4" id="KW-1185">Reference proteome</keyword>
<evidence type="ECO:0000313" key="3">
    <source>
        <dbReference type="EMBL" id="KAK0615351.1"/>
    </source>
</evidence>
<sequence length="466" mass="52642">MAPPRPTARRTSFLRALSRTLGSLQALSVLDHCPNYGPEIRDQVDHIRPPIEAFLADVRKYEPGLGPHASPGRHHNIKQKLQWHIFVSRDVKALRGTIEAHMRVLDTLMSCLTLDLVWTAGQRLPQQLQSVIDTLRPELTSHLEHQLESLSDGTTGIESAFDRLESGTARLESSLHLLHQNQRRAFDQLSKIRLANAIKVTPVRIARRPTRTVKTKVNTRMEGGEGTATAAKTGAMVRIAERHETLQEIYYLVLLYLGRLLKNILLSLNHLLEPSRALSPTLLAESNITFLDALGRQPRVLPYDFFRGIKVLEAFIQTEFSSLPGSTLVNGGEYLLLNQRDNHELNERNWSETIMPGDTVHMLMRMDNLVQHSYKPLDMDVQQCPAKGCHGVCAIRMCWMYSTLGHGLIGLTPLGTYYSLGGMDVSTFKRVVLAERSGWMARTAINQPQSESRRGRLRERPVDEHR</sequence>
<dbReference type="EMBL" id="JAULSR010000007">
    <property type="protein sequence ID" value="KAK0615351.1"/>
    <property type="molecule type" value="Genomic_DNA"/>
</dbReference>
<evidence type="ECO:0000313" key="4">
    <source>
        <dbReference type="Proteomes" id="UP001174934"/>
    </source>
</evidence>
<evidence type="ECO:0000256" key="1">
    <source>
        <dbReference type="SAM" id="MobiDB-lite"/>
    </source>
</evidence>
<dbReference type="PANTHER" id="PTHR38886:SF1">
    <property type="entry name" value="NACHT-NTPASE AND P-LOOP NTPASES N-TERMINAL DOMAIN-CONTAINING PROTEIN"/>
    <property type="match status" value="1"/>
</dbReference>
<feature type="compositionally biased region" description="Basic and acidic residues" evidence="1">
    <location>
        <begin position="451"/>
        <end position="466"/>
    </location>
</feature>
<accession>A0AA40BVL5</accession>
<name>A0AA40BVL5_9PEZI</name>
<dbReference type="AlphaFoldDB" id="A0AA40BVL5"/>
<comment type="caution">
    <text evidence="3">The sequence shown here is derived from an EMBL/GenBank/DDBJ whole genome shotgun (WGS) entry which is preliminary data.</text>
</comment>
<reference evidence="3" key="1">
    <citation type="submission" date="2023-06" db="EMBL/GenBank/DDBJ databases">
        <title>Genome-scale phylogeny and comparative genomics of the fungal order Sordariales.</title>
        <authorList>
            <consortium name="Lawrence Berkeley National Laboratory"/>
            <person name="Hensen N."/>
            <person name="Bonometti L."/>
            <person name="Westerberg I."/>
            <person name="Brannstrom I.O."/>
            <person name="Guillou S."/>
            <person name="Cros-Aarteil S."/>
            <person name="Calhoun S."/>
            <person name="Haridas S."/>
            <person name="Kuo A."/>
            <person name="Mondo S."/>
            <person name="Pangilinan J."/>
            <person name="Riley R."/>
            <person name="LaButti K."/>
            <person name="Andreopoulos B."/>
            <person name="Lipzen A."/>
            <person name="Chen C."/>
            <person name="Yanf M."/>
            <person name="Daum C."/>
            <person name="Ng V."/>
            <person name="Clum A."/>
            <person name="Steindorff A."/>
            <person name="Ohm R."/>
            <person name="Martin F."/>
            <person name="Silar P."/>
            <person name="Natvig D."/>
            <person name="Lalanne C."/>
            <person name="Gautier V."/>
            <person name="Ament-velasquez S.L."/>
            <person name="Kruys A."/>
            <person name="Hutchinson M.I."/>
            <person name="Powell A.J."/>
            <person name="Barry K."/>
            <person name="Miller A.N."/>
            <person name="Grigoriev I.V."/>
            <person name="Debuchy R."/>
            <person name="Gladieux P."/>
            <person name="Thoren M.H."/>
            <person name="Johannesson H."/>
        </authorList>
    </citation>
    <scope>NUCLEOTIDE SEQUENCE</scope>
    <source>
        <strain evidence="3">SMH3391-2</strain>
    </source>
</reference>
<proteinExistence type="predicted"/>
<dbReference type="InterPro" id="IPR054464">
    <property type="entry name" value="ULD_fung"/>
</dbReference>
<gene>
    <name evidence="3" type="ORF">B0T17DRAFT_383369</name>
</gene>
<feature type="region of interest" description="Disordered" evidence="1">
    <location>
        <begin position="444"/>
        <end position="466"/>
    </location>
</feature>
<dbReference type="Proteomes" id="UP001174934">
    <property type="component" value="Unassembled WGS sequence"/>
</dbReference>
<dbReference type="PANTHER" id="PTHR38886">
    <property type="entry name" value="SESA DOMAIN-CONTAINING PROTEIN"/>
    <property type="match status" value="1"/>
</dbReference>
<evidence type="ECO:0000259" key="2">
    <source>
        <dbReference type="Pfam" id="PF22893"/>
    </source>
</evidence>
<feature type="domain" description="Ubiquitin-like" evidence="2">
    <location>
        <begin position="285"/>
        <end position="366"/>
    </location>
</feature>
<organism evidence="3 4">
    <name type="scientific">Bombardia bombarda</name>
    <dbReference type="NCBI Taxonomy" id="252184"/>
    <lineage>
        <taxon>Eukaryota</taxon>
        <taxon>Fungi</taxon>
        <taxon>Dikarya</taxon>
        <taxon>Ascomycota</taxon>
        <taxon>Pezizomycotina</taxon>
        <taxon>Sordariomycetes</taxon>
        <taxon>Sordariomycetidae</taxon>
        <taxon>Sordariales</taxon>
        <taxon>Lasiosphaeriaceae</taxon>
        <taxon>Bombardia</taxon>
    </lineage>
</organism>
<dbReference type="Pfam" id="PF22893">
    <property type="entry name" value="ULD_2"/>
    <property type="match status" value="1"/>
</dbReference>
<protein>
    <recommendedName>
        <fullName evidence="2">Ubiquitin-like domain-containing protein</fullName>
    </recommendedName>
</protein>